<keyword evidence="3" id="KW-0274">FAD</keyword>
<evidence type="ECO:0000256" key="3">
    <source>
        <dbReference type="ARBA" id="ARBA00022827"/>
    </source>
</evidence>
<proteinExistence type="predicted"/>
<dbReference type="AlphaFoldDB" id="A0A7W0HPT5"/>
<keyword evidence="5" id="KW-0503">Monooxygenase</keyword>
<comment type="cofactor">
    <cofactor evidence="1">
        <name>FAD</name>
        <dbReference type="ChEBI" id="CHEBI:57692"/>
    </cofactor>
</comment>
<dbReference type="Proteomes" id="UP000530928">
    <property type="component" value="Unassembled WGS sequence"/>
</dbReference>
<dbReference type="PRINTS" id="PR00420">
    <property type="entry name" value="RNGMNOXGNASE"/>
</dbReference>
<dbReference type="PANTHER" id="PTHR13789">
    <property type="entry name" value="MONOOXYGENASE"/>
    <property type="match status" value="1"/>
</dbReference>
<keyword evidence="8" id="KW-1185">Reference proteome</keyword>
<comment type="caution">
    <text evidence="7">The sequence shown here is derived from an EMBL/GenBank/DDBJ whole genome shotgun (WGS) entry which is preliminary data.</text>
</comment>
<dbReference type="PANTHER" id="PTHR13789:SF318">
    <property type="entry name" value="GERANYLGERANYL DIPHOSPHATE REDUCTASE"/>
    <property type="match status" value="1"/>
</dbReference>
<reference evidence="7 8" key="1">
    <citation type="submission" date="2020-07" db="EMBL/GenBank/DDBJ databases">
        <title>Genomic Encyclopedia of Type Strains, Phase IV (KMG-IV): sequencing the most valuable type-strain genomes for metagenomic binning, comparative biology and taxonomic classification.</title>
        <authorList>
            <person name="Goeker M."/>
        </authorList>
    </citation>
    <scope>NUCLEOTIDE SEQUENCE [LARGE SCALE GENOMIC DNA]</scope>
    <source>
        <strain evidence="7 8">DSM 45533</strain>
    </source>
</reference>
<organism evidence="7 8">
    <name type="scientific">Nonomuraea soli</name>
    <dbReference type="NCBI Taxonomy" id="1032476"/>
    <lineage>
        <taxon>Bacteria</taxon>
        <taxon>Bacillati</taxon>
        <taxon>Actinomycetota</taxon>
        <taxon>Actinomycetes</taxon>
        <taxon>Streptosporangiales</taxon>
        <taxon>Streptosporangiaceae</taxon>
        <taxon>Nonomuraea</taxon>
    </lineage>
</organism>
<evidence type="ECO:0000259" key="6">
    <source>
        <dbReference type="Pfam" id="PF01494"/>
    </source>
</evidence>
<dbReference type="GO" id="GO:0004497">
    <property type="term" value="F:monooxygenase activity"/>
    <property type="evidence" value="ECO:0007669"/>
    <property type="project" value="UniProtKB-KW"/>
</dbReference>
<evidence type="ECO:0000256" key="1">
    <source>
        <dbReference type="ARBA" id="ARBA00001974"/>
    </source>
</evidence>
<dbReference type="Pfam" id="PF01494">
    <property type="entry name" value="FAD_binding_3"/>
    <property type="match status" value="1"/>
</dbReference>
<dbReference type="GO" id="GO:0071949">
    <property type="term" value="F:FAD binding"/>
    <property type="evidence" value="ECO:0007669"/>
    <property type="project" value="InterPro"/>
</dbReference>
<dbReference type="InterPro" id="IPR002938">
    <property type="entry name" value="FAD-bd"/>
</dbReference>
<protein>
    <submittedName>
        <fullName evidence="7">2-polyprenyl-6-methoxyphenol hydroxylase-like FAD-dependent oxidoreductase</fullName>
    </submittedName>
</protein>
<evidence type="ECO:0000256" key="2">
    <source>
        <dbReference type="ARBA" id="ARBA00022630"/>
    </source>
</evidence>
<evidence type="ECO:0000313" key="7">
    <source>
        <dbReference type="EMBL" id="MBA2891203.1"/>
    </source>
</evidence>
<gene>
    <name evidence="7" type="ORF">HNR30_002544</name>
</gene>
<accession>A0A7W0HPT5</accession>
<name>A0A7W0HPT5_9ACTN</name>
<feature type="domain" description="FAD-binding" evidence="6">
    <location>
        <begin position="2"/>
        <end position="342"/>
    </location>
</feature>
<evidence type="ECO:0000256" key="4">
    <source>
        <dbReference type="ARBA" id="ARBA00023002"/>
    </source>
</evidence>
<dbReference type="Gene3D" id="3.50.50.60">
    <property type="entry name" value="FAD/NAD(P)-binding domain"/>
    <property type="match status" value="1"/>
</dbReference>
<keyword evidence="4" id="KW-0560">Oxidoreductase</keyword>
<dbReference type="EMBL" id="JACDUR010000002">
    <property type="protein sequence ID" value="MBA2891203.1"/>
    <property type="molecule type" value="Genomic_DNA"/>
</dbReference>
<evidence type="ECO:0000256" key="5">
    <source>
        <dbReference type="ARBA" id="ARBA00023033"/>
    </source>
</evidence>
<dbReference type="InterPro" id="IPR036188">
    <property type="entry name" value="FAD/NAD-bd_sf"/>
</dbReference>
<dbReference type="InterPro" id="IPR050493">
    <property type="entry name" value="FAD-dep_Monooxygenase_BioMet"/>
</dbReference>
<evidence type="ECO:0000313" key="8">
    <source>
        <dbReference type="Proteomes" id="UP000530928"/>
    </source>
</evidence>
<sequence>MRVAVVGAGLGGLAAAAGLHRNGHEVTVFERAPELREAGTAIVVLPTGVRALDELGLAGYLRSVPTATGHGGLRDWRGRPLLVTDLGRAQRQVGAAVTVSRTELHRSLRAPLPPELLRTATAVDDLRDEPGGVRLVGGGRDVAVADAVVVADGIGSVLRARLFPDHPGLRRAGRLDLRGTASLPSGLAVDGLMTNILVDRRTGALFGLFPLPGGEVYWFTDCALTGPPPAPEQAREQMLALMADWHPAVPAIIAATAPSEVYVDAIARLAVPLPSFAAGRIALLGDAAHAMTPDLGQGASQAFEDAAALTRRLAGAVPGEVAGRLLRYDAERRPPTSRMMEASSRQGWLMSRTGVTAWTRDTLLRAVPRRLATRRLATMWQVPT</sequence>
<dbReference type="SUPFAM" id="SSF51905">
    <property type="entry name" value="FAD/NAD(P)-binding domain"/>
    <property type="match status" value="1"/>
</dbReference>
<dbReference type="RefSeq" id="WP_181609942.1">
    <property type="nucleotide sequence ID" value="NZ_BAABAM010000012.1"/>
</dbReference>
<keyword evidence="2" id="KW-0285">Flavoprotein</keyword>